<sequence>MHHVTHNPPRAETHRYRDKYSQNSNRHQWNRVKYSILPGSMWSDEVRARYNNDSAQYCSLRFRDVTQQTALLSPY</sequence>
<feature type="compositionally biased region" description="Basic and acidic residues" evidence="1">
    <location>
        <begin position="9"/>
        <end position="20"/>
    </location>
</feature>
<accession>A0AAE1CRK5</accession>
<dbReference type="Proteomes" id="UP001283361">
    <property type="component" value="Unassembled WGS sequence"/>
</dbReference>
<organism evidence="2 3">
    <name type="scientific">Elysia crispata</name>
    <name type="common">lettuce slug</name>
    <dbReference type="NCBI Taxonomy" id="231223"/>
    <lineage>
        <taxon>Eukaryota</taxon>
        <taxon>Metazoa</taxon>
        <taxon>Spiralia</taxon>
        <taxon>Lophotrochozoa</taxon>
        <taxon>Mollusca</taxon>
        <taxon>Gastropoda</taxon>
        <taxon>Heterobranchia</taxon>
        <taxon>Euthyneura</taxon>
        <taxon>Panpulmonata</taxon>
        <taxon>Sacoglossa</taxon>
        <taxon>Placobranchoidea</taxon>
        <taxon>Plakobranchidae</taxon>
        <taxon>Elysia</taxon>
    </lineage>
</organism>
<gene>
    <name evidence="2" type="ORF">RRG08_047794</name>
</gene>
<keyword evidence="3" id="KW-1185">Reference proteome</keyword>
<evidence type="ECO:0000256" key="1">
    <source>
        <dbReference type="SAM" id="MobiDB-lite"/>
    </source>
</evidence>
<reference evidence="2" key="1">
    <citation type="journal article" date="2023" name="G3 (Bethesda)">
        <title>A reference genome for the long-term kleptoplast-retaining sea slug Elysia crispata morphotype clarki.</title>
        <authorList>
            <person name="Eastman K.E."/>
            <person name="Pendleton A.L."/>
            <person name="Shaikh M.A."/>
            <person name="Suttiyut T."/>
            <person name="Ogas R."/>
            <person name="Tomko P."/>
            <person name="Gavelis G."/>
            <person name="Widhalm J.R."/>
            <person name="Wisecaver J.H."/>
        </authorList>
    </citation>
    <scope>NUCLEOTIDE SEQUENCE</scope>
    <source>
        <strain evidence="2">ECLA1</strain>
    </source>
</reference>
<dbReference type="EMBL" id="JAWDGP010007030">
    <property type="protein sequence ID" value="KAK3731099.1"/>
    <property type="molecule type" value="Genomic_DNA"/>
</dbReference>
<feature type="region of interest" description="Disordered" evidence="1">
    <location>
        <begin position="1"/>
        <end position="24"/>
    </location>
</feature>
<evidence type="ECO:0000313" key="3">
    <source>
        <dbReference type="Proteomes" id="UP001283361"/>
    </source>
</evidence>
<name>A0AAE1CRK5_9GAST</name>
<dbReference type="AlphaFoldDB" id="A0AAE1CRK5"/>
<proteinExistence type="predicted"/>
<evidence type="ECO:0000313" key="2">
    <source>
        <dbReference type="EMBL" id="KAK3731099.1"/>
    </source>
</evidence>
<comment type="caution">
    <text evidence="2">The sequence shown here is derived from an EMBL/GenBank/DDBJ whole genome shotgun (WGS) entry which is preliminary data.</text>
</comment>
<protein>
    <submittedName>
        <fullName evidence="2">Uncharacterized protein</fullName>
    </submittedName>
</protein>